<keyword evidence="4" id="KW-1185">Reference proteome</keyword>
<proteinExistence type="predicted"/>
<sequence length="195" mass="21571">MRTPFPWSLAAFVIHLGRFISGKEKSEEWQWPSNVIVINAGAEVDAAGALASDCFHGQRYRQVASKRRTHALFVTSTPAHWFLRFASAEARALKDGLILAGNFGCSRLKVESDCMEVIDVMKNGGNSLGPAAAIYEECSFLCRNFTEVVFGHCPREANRVADLLARNSEGSQSVVWVEEPPDYIKCFLADDVTIL</sequence>
<feature type="signal peptide" evidence="1">
    <location>
        <begin position="1"/>
        <end position="22"/>
    </location>
</feature>
<dbReference type="PANTHER" id="PTHR47074">
    <property type="entry name" value="BNAC02G40300D PROTEIN"/>
    <property type="match status" value="1"/>
</dbReference>
<dbReference type="InterPro" id="IPR036397">
    <property type="entry name" value="RNaseH_sf"/>
</dbReference>
<evidence type="ECO:0000259" key="2">
    <source>
        <dbReference type="Pfam" id="PF13456"/>
    </source>
</evidence>
<dbReference type="InterPro" id="IPR044730">
    <property type="entry name" value="RNase_H-like_dom_plant"/>
</dbReference>
<protein>
    <recommendedName>
        <fullName evidence="2">RNase H type-1 domain-containing protein</fullName>
    </recommendedName>
</protein>
<dbReference type="EMBL" id="JAUUTY010000006">
    <property type="protein sequence ID" value="KAK1615246.1"/>
    <property type="molecule type" value="Genomic_DNA"/>
</dbReference>
<dbReference type="CDD" id="cd06222">
    <property type="entry name" value="RNase_H_like"/>
    <property type="match status" value="1"/>
</dbReference>
<dbReference type="Pfam" id="PF13456">
    <property type="entry name" value="RVT_3"/>
    <property type="match status" value="1"/>
</dbReference>
<dbReference type="Gene3D" id="3.30.420.10">
    <property type="entry name" value="Ribonuclease H-like superfamily/Ribonuclease H"/>
    <property type="match status" value="1"/>
</dbReference>
<accession>A0AAD8VRM9</accession>
<dbReference type="InterPro" id="IPR052929">
    <property type="entry name" value="RNase_H-like_EbsB-rel"/>
</dbReference>
<dbReference type="GO" id="GO:0003676">
    <property type="term" value="F:nucleic acid binding"/>
    <property type="evidence" value="ECO:0007669"/>
    <property type="project" value="InterPro"/>
</dbReference>
<evidence type="ECO:0000313" key="3">
    <source>
        <dbReference type="EMBL" id="KAK1615246.1"/>
    </source>
</evidence>
<dbReference type="SUPFAM" id="SSF53098">
    <property type="entry name" value="Ribonuclease H-like"/>
    <property type="match status" value="1"/>
</dbReference>
<dbReference type="GO" id="GO:0004523">
    <property type="term" value="F:RNA-DNA hybrid ribonuclease activity"/>
    <property type="evidence" value="ECO:0007669"/>
    <property type="project" value="InterPro"/>
</dbReference>
<name>A0AAD8VRM9_LOLMU</name>
<dbReference type="Proteomes" id="UP001231189">
    <property type="component" value="Unassembled WGS sequence"/>
</dbReference>
<keyword evidence="1" id="KW-0732">Signal</keyword>
<gene>
    <name evidence="3" type="ORF">QYE76_020763</name>
</gene>
<evidence type="ECO:0000313" key="4">
    <source>
        <dbReference type="Proteomes" id="UP001231189"/>
    </source>
</evidence>
<feature type="domain" description="RNase H type-1" evidence="2">
    <location>
        <begin position="68"/>
        <end position="167"/>
    </location>
</feature>
<organism evidence="3 4">
    <name type="scientific">Lolium multiflorum</name>
    <name type="common">Italian ryegrass</name>
    <name type="synonym">Lolium perenne subsp. multiflorum</name>
    <dbReference type="NCBI Taxonomy" id="4521"/>
    <lineage>
        <taxon>Eukaryota</taxon>
        <taxon>Viridiplantae</taxon>
        <taxon>Streptophyta</taxon>
        <taxon>Embryophyta</taxon>
        <taxon>Tracheophyta</taxon>
        <taxon>Spermatophyta</taxon>
        <taxon>Magnoliopsida</taxon>
        <taxon>Liliopsida</taxon>
        <taxon>Poales</taxon>
        <taxon>Poaceae</taxon>
        <taxon>BOP clade</taxon>
        <taxon>Pooideae</taxon>
        <taxon>Poodae</taxon>
        <taxon>Poeae</taxon>
        <taxon>Poeae Chloroplast Group 2 (Poeae type)</taxon>
        <taxon>Loliodinae</taxon>
        <taxon>Loliinae</taxon>
        <taxon>Lolium</taxon>
    </lineage>
</organism>
<reference evidence="3" key="1">
    <citation type="submission" date="2023-07" db="EMBL/GenBank/DDBJ databases">
        <title>A chromosome-level genome assembly of Lolium multiflorum.</title>
        <authorList>
            <person name="Chen Y."/>
            <person name="Copetti D."/>
            <person name="Kolliker R."/>
            <person name="Studer B."/>
        </authorList>
    </citation>
    <scope>NUCLEOTIDE SEQUENCE</scope>
    <source>
        <strain evidence="3">02402/16</strain>
        <tissue evidence="3">Leaf</tissue>
    </source>
</reference>
<dbReference type="InterPro" id="IPR012337">
    <property type="entry name" value="RNaseH-like_sf"/>
</dbReference>
<dbReference type="AlphaFoldDB" id="A0AAD8VRM9"/>
<dbReference type="InterPro" id="IPR002156">
    <property type="entry name" value="RNaseH_domain"/>
</dbReference>
<feature type="chain" id="PRO_5041990984" description="RNase H type-1 domain-containing protein" evidence="1">
    <location>
        <begin position="23"/>
        <end position="195"/>
    </location>
</feature>
<evidence type="ECO:0000256" key="1">
    <source>
        <dbReference type="SAM" id="SignalP"/>
    </source>
</evidence>
<dbReference type="PANTHER" id="PTHR47074:SF47">
    <property type="entry name" value="RNASE H TYPE-1 DOMAIN-CONTAINING PROTEIN"/>
    <property type="match status" value="1"/>
</dbReference>
<comment type="caution">
    <text evidence="3">The sequence shown here is derived from an EMBL/GenBank/DDBJ whole genome shotgun (WGS) entry which is preliminary data.</text>
</comment>